<reference evidence="13 14" key="1">
    <citation type="journal article" date="2015" name="Stand. Genomic Sci.">
        <title>Genomic Encyclopedia of Bacterial and Archaeal Type Strains, Phase III: the genomes of soil and plant-associated and newly described type strains.</title>
        <authorList>
            <person name="Whitman W.B."/>
            <person name="Woyke T."/>
            <person name="Klenk H.P."/>
            <person name="Zhou Y."/>
            <person name="Lilburn T.G."/>
            <person name="Beck B.J."/>
            <person name="De Vos P."/>
            <person name="Vandamme P."/>
            <person name="Eisen J.A."/>
            <person name="Garrity G."/>
            <person name="Hugenholtz P."/>
            <person name="Kyrpides N.C."/>
        </authorList>
    </citation>
    <scope>NUCLEOTIDE SEQUENCE [LARGE SCALE GENOMIC DNA]</scope>
    <source>
        <strain evidence="13 14">RF6</strain>
    </source>
</reference>
<comment type="function">
    <text evidence="11">Na(+)/H(+) antiporter that extrudes sodium in exchange for external protons.</text>
</comment>
<protein>
    <recommendedName>
        <fullName evidence="11">Na(+)/H(+) antiporter NhaA</fullName>
    </recommendedName>
    <alternativeName>
        <fullName evidence="11">Sodium/proton antiporter NhaA</fullName>
    </alternativeName>
</protein>
<feature type="transmembrane region" description="Helical" evidence="11">
    <location>
        <begin position="168"/>
        <end position="192"/>
    </location>
</feature>
<evidence type="ECO:0000256" key="11">
    <source>
        <dbReference type="HAMAP-Rule" id="MF_01844"/>
    </source>
</evidence>
<evidence type="ECO:0000256" key="7">
    <source>
        <dbReference type="ARBA" id="ARBA00023053"/>
    </source>
</evidence>
<accession>A0A4Q7U3U7</accession>
<feature type="transmembrane region" description="Helical" evidence="11">
    <location>
        <begin position="397"/>
        <end position="416"/>
    </location>
</feature>
<evidence type="ECO:0000256" key="1">
    <source>
        <dbReference type="ARBA" id="ARBA00004429"/>
    </source>
</evidence>
<dbReference type="AlphaFoldDB" id="A0A4Q7U3U7"/>
<keyword evidence="5 11" id="KW-0812">Transmembrane</keyword>
<evidence type="ECO:0000313" key="13">
    <source>
        <dbReference type="EMBL" id="RZT68364.1"/>
    </source>
</evidence>
<keyword evidence="10 11" id="KW-0739">Sodium transport</keyword>
<feature type="transmembrane region" description="Helical" evidence="11">
    <location>
        <begin position="141"/>
        <end position="161"/>
    </location>
</feature>
<feature type="transmembrane region" description="Helical" evidence="11">
    <location>
        <begin position="366"/>
        <end position="385"/>
    </location>
</feature>
<evidence type="ECO:0000256" key="8">
    <source>
        <dbReference type="ARBA" id="ARBA00023065"/>
    </source>
</evidence>
<keyword evidence="9 11" id="KW-0472">Membrane</keyword>
<keyword evidence="2 11" id="KW-0813">Transport</keyword>
<evidence type="ECO:0000256" key="10">
    <source>
        <dbReference type="ARBA" id="ARBA00023201"/>
    </source>
</evidence>
<evidence type="ECO:0000256" key="12">
    <source>
        <dbReference type="SAM" id="MobiDB-lite"/>
    </source>
</evidence>
<dbReference type="InterPro" id="IPR023171">
    <property type="entry name" value="Na/H_antiporter_dom_sf"/>
</dbReference>
<dbReference type="HAMAP" id="MF_01844">
    <property type="entry name" value="NhaA"/>
    <property type="match status" value="1"/>
</dbReference>
<dbReference type="GO" id="GO:0005886">
    <property type="term" value="C:plasma membrane"/>
    <property type="evidence" value="ECO:0007669"/>
    <property type="project" value="UniProtKB-SubCell"/>
</dbReference>
<evidence type="ECO:0000256" key="5">
    <source>
        <dbReference type="ARBA" id="ARBA00022692"/>
    </source>
</evidence>
<dbReference type="GO" id="GO:0006885">
    <property type="term" value="P:regulation of pH"/>
    <property type="evidence" value="ECO:0007669"/>
    <property type="project" value="UniProtKB-UniRule"/>
</dbReference>
<evidence type="ECO:0000256" key="3">
    <source>
        <dbReference type="ARBA" id="ARBA00022449"/>
    </source>
</evidence>
<evidence type="ECO:0000256" key="2">
    <source>
        <dbReference type="ARBA" id="ARBA00022448"/>
    </source>
</evidence>
<proteinExistence type="inferred from homology"/>
<keyword evidence="3 11" id="KW-0050">Antiport</keyword>
<dbReference type="GO" id="GO:0015385">
    <property type="term" value="F:sodium:proton antiporter activity"/>
    <property type="evidence" value="ECO:0007669"/>
    <property type="project" value="UniProtKB-UniRule"/>
</dbReference>
<organism evidence="13 14">
    <name type="scientific">Leucobacter luti</name>
    <dbReference type="NCBI Taxonomy" id="340320"/>
    <lineage>
        <taxon>Bacteria</taxon>
        <taxon>Bacillati</taxon>
        <taxon>Actinomycetota</taxon>
        <taxon>Actinomycetes</taxon>
        <taxon>Micrococcales</taxon>
        <taxon>Microbacteriaceae</taxon>
        <taxon>Leucobacter</taxon>
    </lineage>
</organism>
<keyword evidence="7 11" id="KW-0915">Sodium</keyword>
<feature type="transmembrane region" description="Helical" evidence="11">
    <location>
        <begin position="323"/>
        <end position="345"/>
    </location>
</feature>
<evidence type="ECO:0000256" key="6">
    <source>
        <dbReference type="ARBA" id="ARBA00022989"/>
    </source>
</evidence>
<feature type="transmembrane region" description="Helical" evidence="11">
    <location>
        <begin position="32"/>
        <end position="50"/>
    </location>
</feature>
<dbReference type="PANTHER" id="PTHR30341:SF0">
    <property type="entry name" value="NA(+)_H(+) ANTIPORTER NHAA"/>
    <property type="match status" value="1"/>
</dbReference>
<comment type="catalytic activity">
    <reaction evidence="11">
        <text>Na(+)(in) + 2 H(+)(out) = Na(+)(out) + 2 H(+)(in)</text>
        <dbReference type="Rhea" id="RHEA:29251"/>
        <dbReference type="ChEBI" id="CHEBI:15378"/>
        <dbReference type="ChEBI" id="CHEBI:29101"/>
    </reaction>
</comment>
<dbReference type="Proteomes" id="UP000291832">
    <property type="component" value="Unassembled WGS sequence"/>
</dbReference>
<evidence type="ECO:0000313" key="14">
    <source>
        <dbReference type="Proteomes" id="UP000291832"/>
    </source>
</evidence>
<comment type="caution">
    <text evidence="13">The sequence shown here is derived from an EMBL/GenBank/DDBJ whole genome shotgun (WGS) entry which is preliminary data.</text>
</comment>
<feature type="transmembrane region" description="Helical" evidence="11">
    <location>
        <begin position="290"/>
        <end position="311"/>
    </location>
</feature>
<keyword evidence="4 11" id="KW-1003">Cell membrane</keyword>
<dbReference type="PANTHER" id="PTHR30341">
    <property type="entry name" value="SODIUM ION/PROTON ANTIPORTER NHAA-RELATED"/>
    <property type="match status" value="1"/>
</dbReference>
<feature type="transmembrane region" description="Helical" evidence="11">
    <location>
        <begin position="112"/>
        <end position="135"/>
    </location>
</feature>
<comment type="similarity">
    <text evidence="11">Belongs to the NhaA Na(+)/H(+) (TC 2.A.33) antiporter family.</text>
</comment>
<feature type="transmembrane region" description="Helical" evidence="11">
    <location>
        <begin position="250"/>
        <end position="269"/>
    </location>
</feature>
<dbReference type="NCBIfam" id="TIGR00773">
    <property type="entry name" value="NhaA"/>
    <property type="match status" value="1"/>
</dbReference>
<sequence length="458" mass="48908">MNATQTPPDRTFPRYGTFAEATRIGALLRKEAVGGMLLVAAALIAIIWANTPAADAYFALRDLKIGYEPWHLNLSLGAWAADGLLAIFFFLVGLELKREFVAGDLRKFRTAIVPIAAAAGGVAVPALIYAAIVWQQPELRAGWAIPTATDIAFAVAVLAIIGSHLPPALRIFLLTLAVVDDLLAISIIAVFYTDHIEILPLLLAFAVIAVYGFIAQRYRAFFGIHPFAAWLILLPIGVVAWALMHASGVHATIAGVLLGFTIPVLHRRADGEAASGRPGLAEEFEHRFRPLSAGIAVPVFAFFAAGVSVGGPAGIRDAMTNPITFAIVAALVLGKPLGIVTTTWLTTKALRTKLDPELRWIDMIGVGLLAGIGFTVSLLVAELSFPAGAVEHDYAKVAILTASVIAAAGAAILLGTRNRRYRRIALRDAVDADADGIPDVYQQGQEPDWFKPRPGPRR</sequence>
<evidence type="ECO:0000256" key="4">
    <source>
        <dbReference type="ARBA" id="ARBA00022475"/>
    </source>
</evidence>
<gene>
    <name evidence="11" type="primary">nhaA</name>
    <name evidence="13" type="ORF">EV139_0087</name>
</gene>
<feature type="transmembrane region" description="Helical" evidence="11">
    <location>
        <begin position="198"/>
        <end position="215"/>
    </location>
</feature>
<dbReference type="OrthoDB" id="9808135at2"/>
<feature type="region of interest" description="Disordered" evidence="12">
    <location>
        <begin position="437"/>
        <end position="458"/>
    </location>
</feature>
<feature type="transmembrane region" description="Helical" evidence="11">
    <location>
        <begin position="227"/>
        <end position="244"/>
    </location>
</feature>
<dbReference type="Pfam" id="PF06965">
    <property type="entry name" value="Na_H_antiport_1"/>
    <property type="match status" value="1"/>
</dbReference>
<comment type="subcellular location">
    <subcellularLocation>
        <location evidence="1">Cell inner membrane</location>
        <topology evidence="1">Multi-pass membrane protein</topology>
    </subcellularLocation>
    <subcellularLocation>
        <location evidence="11">Cell membrane</location>
        <topology evidence="11">Multi-pass membrane protein</topology>
    </subcellularLocation>
</comment>
<name>A0A4Q7U3U7_9MICO</name>
<dbReference type="RefSeq" id="WP_130452365.1">
    <property type="nucleotide sequence ID" value="NZ_QYAG01000004.1"/>
</dbReference>
<keyword evidence="8 11" id="KW-0406">Ion transport</keyword>
<dbReference type="InterPro" id="IPR004670">
    <property type="entry name" value="NhaA"/>
</dbReference>
<keyword evidence="6 11" id="KW-1133">Transmembrane helix</keyword>
<dbReference type="Gene3D" id="1.20.1530.10">
    <property type="entry name" value="Na+/H+ antiporter like domain"/>
    <property type="match status" value="1"/>
</dbReference>
<evidence type="ECO:0000256" key="9">
    <source>
        <dbReference type="ARBA" id="ARBA00023136"/>
    </source>
</evidence>
<feature type="transmembrane region" description="Helical" evidence="11">
    <location>
        <begin position="70"/>
        <end position="92"/>
    </location>
</feature>
<dbReference type="EMBL" id="SHKI01000002">
    <property type="protein sequence ID" value="RZT68364.1"/>
    <property type="molecule type" value="Genomic_DNA"/>
</dbReference>
<keyword evidence="14" id="KW-1185">Reference proteome</keyword>